<evidence type="ECO:0000256" key="1">
    <source>
        <dbReference type="SAM" id="MobiDB-lite"/>
    </source>
</evidence>
<organism evidence="2 3">
    <name type="scientific">Portunus trituberculatus</name>
    <name type="common">Swimming crab</name>
    <name type="synonym">Neptunus trituberculatus</name>
    <dbReference type="NCBI Taxonomy" id="210409"/>
    <lineage>
        <taxon>Eukaryota</taxon>
        <taxon>Metazoa</taxon>
        <taxon>Ecdysozoa</taxon>
        <taxon>Arthropoda</taxon>
        <taxon>Crustacea</taxon>
        <taxon>Multicrustacea</taxon>
        <taxon>Malacostraca</taxon>
        <taxon>Eumalacostraca</taxon>
        <taxon>Eucarida</taxon>
        <taxon>Decapoda</taxon>
        <taxon>Pleocyemata</taxon>
        <taxon>Brachyura</taxon>
        <taxon>Eubrachyura</taxon>
        <taxon>Portunoidea</taxon>
        <taxon>Portunidae</taxon>
        <taxon>Portuninae</taxon>
        <taxon>Portunus</taxon>
    </lineage>
</organism>
<keyword evidence="3" id="KW-1185">Reference proteome</keyword>
<evidence type="ECO:0000313" key="3">
    <source>
        <dbReference type="Proteomes" id="UP000324222"/>
    </source>
</evidence>
<feature type="compositionally biased region" description="Low complexity" evidence="1">
    <location>
        <begin position="118"/>
        <end position="135"/>
    </location>
</feature>
<feature type="region of interest" description="Disordered" evidence="1">
    <location>
        <begin position="116"/>
        <end position="142"/>
    </location>
</feature>
<gene>
    <name evidence="2" type="ORF">E2C01_038413</name>
</gene>
<dbReference type="AlphaFoldDB" id="A0A5B7FK35"/>
<protein>
    <submittedName>
        <fullName evidence="2">Uncharacterized protein</fullName>
    </submittedName>
</protein>
<reference evidence="2 3" key="1">
    <citation type="submission" date="2019-05" db="EMBL/GenBank/DDBJ databases">
        <title>Another draft genome of Portunus trituberculatus and its Hox gene families provides insights of decapod evolution.</title>
        <authorList>
            <person name="Jeong J.-H."/>
            <person name="Song I."/>
            <person name="Kim S."/>
            <person name="Choi T."/>
            <person name="Kim D."/>
            <person name="Ryu S."/>
            <person name="Kim W."/>
        </authorList>
    </citation>
    <scope>NUCLEOTIDE SEQUENCE [LARGE SCALE GENOMIC DNA]</scope>
    <source>
        <tissue evidence="2">Muscle</tissue>
    </source>
</reference>
<sequence>MKGGRDVTVTVRALETQYYTMKKAWKVFAVMIGRVSSRSCGKMEALRGLHRAGVAPSSRLFFSGLGGTLVCSHAPRLPSLGARGVIHCLRLVTVTFRLPVTTKAVPQSPGILGSHYHSPGISQSSQRSGSFASPPDTSYPSP</sequence>
<name>A0A5B7FK35_PORTR</name>
<dbReference type="EMBL" id="VSRR010006412">
    <property type="protein sequence ID" value="MPC44734.1"/>
    <property type="molecule type" value="Genomic_DNA"/>
</dbReference>
<proteinExistence type="predicted"/>
<accession>A0A5B7FK35</accession>
<comment type="caution">
    <text evidence="2">The sequence shown here is derived from an EMBL/GenBank/DDBJ whole genome shotgun (WGS) entry which is preliminary data.</text>
</comment>
<evidence type="ECO:0000313" key="2">
    <source>
        <dbReference type="EMBL" id="MPC44734.1"/>
    </source>
</evidence>
<dbReference type="Proteomes" id="UP000324222">
    <property type="component" value="Unassembled WGS sequence"/>
</dbReference>